<proteinExistence type="predicted"/>
<dbReference type="Proteomes" id="UP001489719">
    <property type="component" value="Unassembled WGS sequence"/>
</dbReference>
<reference evidence="2" key="1">
    <citation type="journal article" date="2024" name="Front. Bioeng. Biotechnol.">
        <title>Genome-scale model development and genomic sequencing of the oleaginous clade Lipomyces.</title>
        <authorList>
            <person name="Czajka J.J."/>
            <person name="Han Y."/>
            <person name="Kim J."/>
            <person name="Mondo S.J."/>
            <person name="Hofstad B.A."/>
            <person name="Robles A."/>
            <person name="Haridas S."/>
            <person name="Riley R."/>
            <person name="LaButti K."/>
            <person name="Pangilinan J."/>
            <person name="Andreopoulos W."/>
            <person name="Lipzen A."/>
            <person name="Yan J."/>
            <person name="Wang M."/>
            <person name="Ng V."/>
            <person name="Grigoriev I.V."/>
            <person name="Spatafora J.W."/>
            <person name="Magnuson J.K."/>
            <person name="Baker S.E."/>
            <person name="Pomraning K.R."/>
        </authorList>
    </citation>
    <scope>NUCLEOTIDE SEQUENCE [LARGE SCALE GENOMIC DNA]</scope>
    <source>
        <strain evidence="2">CBS 10300</strain>
    </source>
</reference>
<protein>
    <submittedName>
        <fullName evidence="1">Uncharacterized protein</fullName>
    </submittedName>
</protein>
<name>A0ACC3TNX9_9ASCO</name>
<evidence type="ECO:0000313" key="2">
    <source>
        <dbReference type="Proteomes" id="UP001489719"/>
    </source>
</evidence>
<comment type="caution">
    <text evidence="1">The sequence shown here is derived from an EMBL/GenBank/DDBJ whole genome shotgun (WGS) entry which is preliminary data.</text>
</comment>
<evidence type="ECO:0000313" key="1">
    <source>
        <dbReference type="EMBL" id="KAK9322461.1"/>
    </source>
</evidence>
<organism evidence="1 2">
    <name type="scientific">Lipomyces orientalis</name>
    <dbReference type="NCBI Taxonomy" id="1233043"/>
    <lineage>
        <taxon>Eukaryota</taxon>
        <taxon>Fungi</taxon>
        <taxon>Dikarya</taxon>
        <taxon>Ascomycota</taxon>
        <taxon>Saccharomycotina</taxon>
        <taxon>Lipomycetes</taxon>
        <taxon>Lipomycetales</taxon>
        <taxon>Lipomycetaceae</taxon>
        <taxon>Lipomyces</taxon>
    </lineage>
</organism>
<accession>A0ACC3TNX9</accession>
<dbReference type="EMBL" id="MU970076">
    <property type="protein sequence ID" value="KAK9322461.1"/>
    <property type="molecule type" value="Genomic_DNA"/>
</dbReference>
<sequence length="730" mass="80438">MEASRTNSPLNSAINSAINSSTELYDHRNQPETLPIRVSFSDGTQTSGNAPVGVHVTSGSAGSTTARPHFATTTAPELAIYDQQSDYEGEPEDEGTLHRTTSRRRSSVSRVRTGGSVVINLGDGAVPSMVSPADGANPFEYGSSPTASSVHRHHRQTAFNPNTPGSNAGGRAKGTRRPSNEIHSRLPIVSDGVHAIAGLPPARARAASSVSGHEGAAEKAIALTKEQDSVSRAGSYSDSDESVRSRVNSEDETEEDVCFPMHLEHQRINGIDFDEIEEFAAAQRLEQWYPSMTRRADNDLGSSFGRRLTFSVGTGRTGDRPTAGAGAPKLATVINVSATADEDEKPPILPTDGDEIDDLKSKTLPPDVAARLAAADDRFSLFCSESEETIHAPEICLLTGPGQTFTQLFDKANGTWWLDCLDPTDAEMKMIAKAFGIHPLTTEDIRVQETREKVELFRSYYFVCFRTFEHDKASEEFLEPLNMYMVVFRDGILSFHFSPFQHTANVRRRIRQLRDYVTVSADWICYALIDDITDGFAPVLHEIEQEADGIEDSVFVARESDFGDMLKRIGEARKTVMTLMRLLSGKADVIKMFAKRCNEQWDVAPKGEIGLYLGDIQDHIVTMYQNLSAYEKILSRSHANYLAQIQVESVNSNNRVTKMLSKVTLIGTILVPLNLITGLFGMNVKVPGNGVDNLKWFFGIVGVIFFIVISAFYLARLWLGSIDRQEKRLD</sequence>
<gene>
    <name evidence="1" type="ORF">V1517DRAFT_133971</name>
</gene>
<keyword evidence="2" id="KW-1185">Reference proteome</keyword>